<name>A0A0D7BSJ2_9AGAR</name>
<evidence type="ECO:0000313" key="1">
    <source>
        <dbReference type="EMBL" id="KIY72576.1"/>
    </source>
</evidence>
<keyword evidence="2" id="KW-1185">Reference proteome</keyword>
<gene>
    <name evidence="1" type="ORF">CYLTODRAFT_486227</name>
</gene>
<accession>A0A0D7BSJ2</accession>
<reference evidence="1 2" key="1">
    <citation type="journal article" date="2015" name="Fungal Genet. Biol.">
        <title>Evolution of novel wood decay mechanisms in Agaricales revealed by the genome sequences of Fistulina hepatica and Cylindrobasidium torrendii.</title>
        <authorList>
            <person name="Floudas D."/>
            <person name="Held B.W."/>
            <person name="Riley R."/>
            <person name="Nagy L.G."/>
            <person name="Koehler G."/>
            <person name="Ransdell A.S."/>
            <person name="Younus H."/>
            <person name="Chow J."/>
            <person name="Chiniquy J."/>
            <person name="Lipzen A."/>
            <person name="Tritt A."/>
            <person name="Sun H."/>
            <person name="Haridas S."/>
            <person name="LaButti K."/>
            <person name="Ohm R.A."/>
            <person name="Kues U."/>
            <person name="Blanchette R.A."/>
            <person name="Grigoriev I.V."/>
            <person name="Minto R.E."/>
            <person name="Hibbett D.S."/>
        </authorList>
    </citation>
    <scope>NUCLEOTIDE SEQUENCE [LARGE SCALE GENOMIC DNA]</scope>
    <source>
        <strain evidence="1 2">FP15055 ss-10</strain>
    </source>
</reference>
<dbReference type="EMBL" id="KN880442">
    <property type="protein sequence ID" value="KIY72576.1"/>
    <property type="molecule type" value="Genomic_DNA"/>
</dbReference>
<protein>
    <submittedName>
        <fullName evidence="1">Uncharacterized protein</fullName>
    </submittedName>
</protein>
<evidence type="ECO:0000313" key="2">
    <source>
        <dbReference type="Proteomes" id="UP000054007"/>
    </source>
</evidence>
<dbReference type="Proteomes" id="UP000054007">
    <property type="component" value="Unassembled WGS sequence"/>
</dbReference>
<proteinExistence type="predicted"/>
<organism evidence="1 2">
    <name type="scientific">Cylindrobasidium torrendii FP15055 ss-10</name>
    <dbReference type="NCBI Taxonomy" id="1314674"/>
    <lineage>
        <taxon>Eukaryota</taxon>
        <taxon>Fungi</taxon>
        <taxon>Dikarya</taxon>
        <taxon>Basidiomycota</taxon>
        <taxon>Agaricomycotina</taxon>
        <taxon>Agaricomycetes</taxon>
        <taxon>Agaricomycetidae</taxon>
        <taxon>Agaricales</taxon>
        <taxon>Marasmiineae</taxon>
        <taxon>Physalacriaceae</taxon>
        <taxon>Cylindrobasidium</taxon>
    </lineage>
</organism>
<dbReference type="AlphaFoldDB" id="A0A0D7BSJ2"/>
<sequence>MPAAVPLDCFSLSKSFESPIVSFPFVVGDQSEDQKLDALEFYHGFKRGEVIDQLYASQNTVTCREDFAELLRVQIYEANIFLYPSKRTVYTIHKQAHNNTFLPIENRTRPEQDFPSPIHEYDFLFPRFRQPIYVRDPTSLEVVCHEAPYSNLPRAQTTLNPCFWAIKVANTGILVHGATLALNLIQPIYDLSRLYRFRIPLKFFYFGGRALGDFPSRKLPYTPRELGVPNLVTARKRGHDEIDSDDDDVRTTVNSACDLSAIEAWCNSASSGTKSQSAAIIGEVHPNSEDKESVQSVAEMEGWGDQWLQVLKRRSEDTGDKSVRKYLAGLVRAVQREHSRRLADMRLPKVATSSQPVRKVRRAR</sequence>